<gene>
    <name evidence="2" type="ORF">IP90_02325</name>
</gene>
<dbReference type="OrthoDB" id="5941239at2"/>
<dbReference type="Pfam" id="PF00733">
    <property type="entry name" value="Asn_synthase"/>
    <property type="match status" value="1"/>
</dbReference>
<dbReference type="InterPro" id="IPR001962">
    <property type="entry name" value="Asn_synthase"/>
</dbReference>
<accession>A0A562L2A5</accession>
<keyword evidence="3" id="KW-1185">Reference proteome</keyword>
<dbReference type="EMBL" id="VLKN01000005">
    <property type="protein sequence ID" value="TWI01765.1"/>
    <property type="molecule type" value="Genomic_DNA"/>
</dbReference>
<dbReference type="RefSeq" id="WP_144899813.1">
    <property type="nucleotide sequence ID" value="NZ_VLKN01000005.1"/>
</dbReference>
<name>A0A562L2A5_9GAMM</name>
<dbReference type="Proteomes" id="UP000315167">
    <property type="component" value="Unassembled WGS sequence"/>
</dbReference>
<dbReference type="GO" id="GO:0006529">
    <property type="term" value="P:asparagine biosynthetic process"/>
    <property type="evidence" value="ECO:0007669"/>
    <property type="project" value="InterPro"/>
</dbReference>
<dbReference type="SUPFAM" id="SSF52402">
    <property type="entry name" value="Adenine nucleotide alpha hydrolases-like"/>
    <property type="match status" value="1"/>
</dbReference>
<proteinExistence type="predicted"/>
<evidence type="ECO:0000313" key="3">
    <source>
        <dbReference type="Proteomes" id="UP000315167"/>
    </source>
</evidence>
<evidence type="ECO:0000259" key="1">
    <source>
        <dbReference type="Pfam" id="PF00733"/>
    </source>
</evidence>
<dbReference type="AlphaFoldDB" id="A0A562L2A5"/>
<organism evidence="2 3">
    <name type="scientific">Luteimonas cucumeris</name>
    <dbReference type="NCBI Taxonomy" id="985012"/>
    <lineage>
        <taxon>Bacteria</taxon>
        <taxon>Pseudomonadati</taxon>
        <taxon>Pseudomonadota</taxon>
        <taxon>Gammaproteobacteria</taxon>
        <taxon>Lysobacterales</taxon>
        <taxon>Lysobacteraceae</taxon>
        <taxon>Luteimonas</taxon>
    </lineage>
</organism>
<feature type="domain" description="Asparagine synthetase" evidence="1">
    <location>
        <begin position="96"/>
        <end position="400"/>
    </location>
</feature>
<protein>
    <submittedName>
        <fullName evidence="2">Asparagine synthase</fullName>
    </submittedName>
</protein>
<sequence>MQITMSPYYGKPDFSGLVRKRGAYGEVDPVSVADLLRNAFVYPPHSTLQGVKLVTFGFCPQHDMHTAPQFHFKFRNAGEVPEVAREDQDWVGVYHRLLCDAVTSSCAQARAPWLLQSGGKDSTTLAIAIAQARPDTTCITYLGGREENEVESAAFVARRLGLRHEVLVCDPGRAYDRYLAVVDRMPLLTADFALLSYMDLATEIATHGGDGIIDGLGADSYFGTPVSRQQRLLARLAQQLRLPGRASELPLIDRSFELCFMLGTLQMHPIERVFPGSRFTDSEVDGLFGCDMASRSRARLALFREEIASATSTWEWRDMSMSIAGSAGAFAKGLYAADALSLHAAYPFCDRALREWVHYEVPGYQKVDPDTGVNKMLIRRHIATRFGELPYVRRKGSFRFDLCGLAAARFDLVRDHAQQASYLLPGATRWLDRNRRRLDNKYHASKFYLLAVVLPWLVRHDRGSESSAS</sequence>
<dbReference type="Gene3D" id="3.40.50.620">
    <property type="entry name" value="HUPs"/>
    <property type="match status" value="1"/>
</dbReference>
<evidence type="ECO:0000313" key="2">
    <source>
        <dbReference type="EMBL" id="TWI01765.1"/>
    </source>
</evidence>
<reference evidence="2 3" key="1">
    <citation type="journal article" date="2015" name="Stand. Genomic Sci.">
        <title>Genomic Encyclopedia of Bacterial and Archaeal Type Strains, Phase III: the genomes of soil and plant-associated and newly described type strains.</title>
        <authorList>
            <person name="Whitman W.B."/>
            <person name="Woyke T."/>
            <person name="Klenk H.P."/>
            <person name="Zhou Y."/>
            <person name="Lilburn T.G."/>
            <person name="Beck B.J."/>
            <person name="De Vos P."/>
            <person name="Vandamme P."/>
            <person name="Eisen J.A."/>
            <person name="Garrity G."/>
            <person name="Hugenholtz P."/>
            <person name="Kyrpides N.C."/>
        </authorList>
    </citation>
    <scope>NUCLEOTIDE SEQUENCE [LARGE SCALE GENOMIC DNA]</scope>
    <source>
        <strain evidence="2 3">CGMCC 1.10821</strain>
    </source>
</reference>
<comment type="caution">
    <text evidence="2">The sequence shown here is derived from an EMBL/GenBank/DDBJ whole genome shotgun (WGS) entry which is preliminary data.</text>
</comment>
<dbReference type="InterPro" id="IPR014729">
    <property type="entry name" value="Rossmann-like_a/b/a_fold"/>
</dbReference>
<dbReference type="GO" id="GO:0004066">
    <property type="term" value="F:asparagine synthase (glutamine-hydrolyzing) activity"/>
    <property type="evidence" value="ECO:0007669"/>
    <property type="project" value="InterPro"/>
</dbReference>